<organism evidence="1 2">
    <name type="scientific">Quercus lobata</name>
    <name type="common">Valley oak</name>
    <dbReference type="NCBI Taxonomy" id="97700"/>
    <lineage>
        <taxon>Eukaryota</taxon>
        <taxon>Viridiplantae</taxon>
        <taxon>Streptophyta</taxon>
        <taxon>Embryophyta</taxon>
        <taxon>Tracheophyta</taxon>
        <taxon>Spermatophyta</taxon>
        <taxon>Magnoliopsida</taxon>
        <taxon>eudicotyledons</taxon>
        <taxon>Gunneridae</taxon>
        <taxon>Pentapetalae</taxon>
        <taxon>rosids</taxon>
        <taxon>fabids</taxon>
        <taxon>Fagales</taxon>
        <taxon>Fagaceae</taxon>
        <taxon>Quercus</taxon>
    </lineage>
</organism>
<reference evidence="1" key="2">
    <citation type="submission" date="2021-01" db="UniProtKB">
        <authorList>
            <consortium name="EnsemblPlants"/>
        </authorList>
    </citation>
    <scope>IDENTIFICATION</scope>
</reference>
<dbReference type="EMBL" id="LRBV02000006">
    <property type="status" value="NOT_ANNOTATED_CDS"/>
    <property type="molecule type" value="Genomic_DNA"/>
</dbReference>
<protein>
    <submittedName>
        <fullName evidence="1">Uncharacterized protein</fullName>
    </submittedName>
</protein>
<dbReference type="Proteomes" id="UP000594261">
    <property type="component" value="Chromosome 6"/>
</dbReference>
<dbReference type="PANTHER" id="PTHR34936">
    <property type="entry name" value="EXPRESSED PROTEIN"/>
    <property type="match status" value="1"/>
</dbReference>
<reference evidence="1 2" key="1">
    <citation type="journal article" date="2016" name="G3 (Bethesda)">
        <title>First Draft Assembly and Annotation of the Genome of a California Endemic Oak Quercus lobata Nee (Fagaceae).</title>
        <authorList>
            <person name="Sork V.L."/>
            <person name="Fitz-Gibbon S.T."/>
            <person name="Puiu D."/>
            <person name="Crepeau M."/>
            <person name="Gugger P.F."/>
            <person name="Sherman R."/>
            <person name="Stevens K."/>
            <person name="Langley C.H."/>
            <person name="Pellegrini M."/>
            <person name="Salzberg S.L."/>
        </authorList>
    </citation>
    <scope>NUCLEOTIDE SEQUENCE [LARGE SCALE GENOMIC DNA]</scope>
    <source>
        <strain evidence="1 2">cv. SW786</strain>
    </source>
</reference>
<keyword evidence="2" id="KW-1185">Reference proteome</keyword>
<dbReference type="Gramene" id="QL06p045796:mrna">
    <property type="protein sequence ID" value="QL06p045796:mrna"/>
    <property type="gene ID" value="QL06p045796"/>
</dbReference>
<dbReference type="PANTHER" id="PTHR34936:SF2">
    <property type="entry name" value="EXPRESSED PROTEIN"/>
    <property type="match status" value="1"/>
</dbReference>
<dbReference type="InParanoid" id="A0A7N2M145"/>
<dbReference type="EnsemblPlants" id="QL06p045796:mrna">
    <property type="protein sequence ID" value="QL06p045796:mrna"/>
    <property type="gene ID" value="QL06p045796"/>
</dbReference>
<accession>A0A7N2M145</accession>
<proteinExistence type="predicted"/>
<evidence type="ECO:0000313" key="1">
    <source>
        <dbReference type="EnsemblPlants" id="QL06p045796:mrna"/>
    </source>
</evidence>
<evidence type="ECO:0000313" key="2">
    <source>
        <dbReference type="Proteomes" id="UP000594261"/>
    </source>
</evidence>
<sequence>MITRSKLVEQLRDYQIRSQNKCPALTVFSPKPHIASCFGASKLKKEKGSPGTLARIITYGGHLEDLKKMKKKFPGYKCYEGKYKGGECYEGK</sequence>
<name>A0A7N2M145_QUELO</name>
<dbReference type="AlphaFoldDB" id="A0A7N2M145"/>